<dbReference type="EMBL" id="BPLR01012136">
    <property type="protein sequence ID" value="GIY51646.1"/>
    <property type="molecule type" value="Genomic_DNA"/>
</dbReference>
<sequence>MARSKIQQASSEIQISFGAHFEVPLTLKQPLIKISTPWLTKRVFEKCTTLAGVSGFRRSRRKCSEMSKAFVLFSRSFGISRKPQFSFQYSVGLDSL</sequence>
<comment type="caution">
    <text evidence="1">The sequence shown here is derived from an EMBL/GenBank/DDBJ whole genome shotgun (WGS) entry which is preliminary data.</text>
</comment>
<reference evidence="1 2" key="1">
    <citation type="submission" date="2021-06" db="EMBL/GenBank/DDBJ databases">
        <title>Caerostris extrusa draft genome.</title>
        <authorList>
            <person name="Kono N."/>
            <person name="Arakawa K."/>
        </authorList>
    </citation>
    <scope>NUCLEOTIDE SEQUENCE [LARGE SCALE GENOMIC DNA]</scope>
</reference>
<dbReference type="Proteomes" id="UP001054945">
    <property type="component" value="Unassembled WGS sequence"/>
</dbReference>
<organism evidence="1 2">
    <name type="scientific">Caerostris extrusa</name>
    <name type="common">Bark spider</name>
    <name type="synonym">Caerostris bankana</name>
    <dbReference type="NCBI Taxonomy" id="172846"/>
    <lineage>
        <taxon>Eukaryota</taxon>
        <taxon>Metazoa</taxon>
        <taxon>Ecdysozoa</taxon>
        <taxon>Arthropoda</taxon>
        <taxon>Chelicerata</taxon>
        <taxon>Arachnida</taxon>
        <taxon>Araneae</taxon>
        <taxon>Araneomorphae</taxon>
        <taxon>Entelegynae</taxon>
        <taxon>Araneoidea</taxon>
        <taxon>Araneidae</taxon>
        <taxon>Caerostris</taxon>
    </lineage>
</organism>
<keyword evidence="2" id="KW-1185">Reference proteome</keyword>
<protein>
    <submittedName>
        <fullName evidence="1">Uncharacterized protein</fullName>
    </submittedName>
</protein>
<proteinExistence type="predicted"/>
<evidence type="ECO:0000313" key="2">
    <source>
        <dbReference type="Proteomes" id="UP001054945"/>
    </source>
</evidence>
<evidence type="ECO:0000313" key="1">
    <source>
        <dbReference type="EMBL" id="GIY51646.1"/>
    </source>
</evidence>
<name>A0AAV4U1N9_CAEEX</name>
<dbReference type="AlphaFoldDB" id="A0AAV4U1N9"/>
<gene>
    <name evidence="1" type="ORF">CEXT_733561</name>
</gene>
<accession>A0AAV4U1N9</accession>